<dbReference type="Pfam" id="PF01397">
    <property type="entry name" value="Terpene_synth"/>
    <property type="match status" value="1"/>
</dbReference>
<dbReference type="AlphaFoldDB" id="A0AAV1CI14"/>
<accession>A0AAV1CI14</accession>
<dbReference type="SFLD" id="SFLDG01605">
    <property type="entry name" value="Terpene_Cyclase_Like_1_N-term"/>
    <property type="match status" value="1"/>
</dbReference>
<organism evidence="2 3">
    <name type="scientific">Oldenlandia corymbosa var. corymbosa</name>
    <dbReference type="NCBI Taxonomy" id="529605"/>
    <lineage>
        <taxon>Eukaryota</taxon>
        <taxon>Viridiplantae</taxon>
        <taxon>Streptophyta</taxon>
        <taxon>Embryophyta</taxon>
        <taxon>Tracheophyta</taxon>
        <taxon>Spermatophyta</taxon>
        <taxon>Magnoliopsida</taxon>
        <taxon>eudicotyledons</taxon>
        <taxon>Gunneridae</taxon>
        <taxon>Pentapetalae</taxon>
        <taxon>asterids</taxon>
        <taxon>lamiids</taxon>
        <taxon>Gentianales</taxon>
        <taxon>Rubiaceae</taxon>
        <taxon>Rubioideae</taxon>
        <taxon>Spermacoceae</taxon>
        <taxon>Hedyotis-Oldenlandia complex</taxon>
        <taxon>Oldenlandia</taxon>
    </lineage>
</organism>
<gene>
    <name evidence="2" type="ORF">OLC1_LOCUS5801</name>
</gene>
<dbReference type="InterPro" id="IPR008930">
    <property type="entry name" value="Terpenoid_cyclase/PrenylTrfase"/>
</dbReference>
<proteinExistence type="predicted"/>
<dbReference type="PANTHER" id="PTHR31739:SF30">
    <property type="entry name" value="COPAL-8-OL DIPHOSPHATE HYDRATASE, CHLOROPLASTIC"/>
    <property type="match status" value="1"/>
</dbReference>
<dbReference type="PANTHER" id="PTHR31739">
    <property type="entry name" value="ENT-COPALYL DIPHOSPHATE SYNTHASE, CHLOROPLASTIC"/>
    <property type="match status" value="1"/>
</dbReference>
<dbReference type="Gene3D" id="1.10.600.10">
    <property type="entry name" value="Farnesyl Diphosphate Synthase"/>
    <property type="match status" value="1"/>
</dbReference>
<dbReference type="InterPro" id="IPR050148">
    <property type="entry name" value="Terpene_synthase-like"/>
</dbReference>
<dbReference type="FunFam" id="1.50.10.130:FF:000002">
    <property type="entry name" value="Ent-copalyl diphosphate synthase, chloroplastic"/>
    <property type="match status" value="1"/>
</dbReference>
<dbReference type="InterPro" id="IPR036965">
    <property type="entry name" value="Terpene_synth_N_sf"/>
</dbReference>
<keyword evidence="3" id="KW-1185">Reference proteome</keyword>
<evidence type="ECO:0000313" key="2">
    <source>
        <dbReference type="EMBL" id="CAI9094688.1"/>
    </source>
</evidence>
<evidence type="ECO:0000259" key="1">
    <source>
        <dbReference type="Pfam" id="PF01397"/>
    </source>
</evidence>
<dbReference type="GO" id="GO:0009507">
    <property type="term" value="C:chloroplast"/>
    <property type="evidence" value="ECO:0007669"/>
    <property type="project" value="TreeGrafter"/>
</dbReference>
<reference evidence="2" key="1">
    <citation type="submission" date="2023-03" db="EMBL/GenBank/DDBJ databases">
        <authorList>
            <person name="Julca I."/>
        </authorList>
    </citation>
    <scope>NUCLEOTIDE SEQUENCE</scope>
</reference>
<dbReference type="SFLD" id="SFLDG01014">
    <property type="entry name" value="Terpene_Cyclase_Like_1_N-term"/>
    <property type="match status" value="1"/>
</dbReference>
<dbReference type="SUPFAM" id="SSF48239">
    <property type="entry name" value="Terpenoid cyclases/Protein prenyltransferases"/>
    <property type="match status" value="2"/>
</dbReference>
<dbReference type="InterPro" id="IPR001906">
    <property type="entry name" value="Terpene_synth_N"/>
</dbReference>
<dbReference type="GO" id="GO:0009686">
    <property type="term" value="P:gibberellin biosynthetic process"/>
    <property type="evidence" value="ECO:0007669"/>
    <property type="project" value="TreeGrafter"/>
</dbReference>
<feature type="domain" description="Terpene synthase N-terminal" evidence="1">
    <location>
        <begin position="247"/>
        <end position="435"/>
    </location>
</feature>
<name>A0AAV1CI14_OLDCO</name>
<sequence>MWKANTFSPGSLPICHIKTSYHVHNSSMKHFTPPTGILDVQSKPLHLRRIKVNVCRVGSGDCVDISQFEANNAAMVGENLKGFHSISPYDTAWVGLIENVDDSGSPQFPSSIEWIAENQLQDGSWGDAHDYSVYDRLLNTVACVVALRSWNMHPEKSERGIKFLKEISSKIESTNLDSLTCGFEITFPPLLQRARKLGIEITYFDGPFLREISALRDLKLSRIPRDIMHEVPTPILYNLEGIEGALDWEKLLKLKTEEGSFLTSPSATAFAFMQTGDHNCLGYLNYIVTTFNGGAPTVYPIDIFARLWAVDRLQRLGISHLFDKQIGECLEYVHRFWTRNGVFSGRKATVCDLDDTSMGFRLLRLQGYNVSADVFKHFKSNDNKFYCLGGELNASPTTLLNLYKAAQVRFPGETVLEEAENFSFEFLKEKISHNEIVDKWVRSKDIAGELKFGVEIPWYACLPRLEARSYIEQYSGANDVWIGKTFYRVAEISNNHYLEVAKLDFNECQIQHQLEWTNMLKWWKKCKLEQYGLKREDLVVTFFLAAASIFEPGRSAERCAWTKSRAIIQLLQVYFNNIAISREKREAFLSTFKGNSYNGLIDRLDEMGKGLYWIIREFIYELSIDTFQKLQRDICQQLTYMWETWLIESFDIIENGSFPNQGAFIANIINLCSGNYLSVSNEFLSHEESFKHISDLTNKICLHLYRYEKNKETTNGKPMRKMGRINSMEIEESMQDLLQLVVQNEPVNDILNQNVKQTFLKVAKAFYYTAYVDYKTLNTDIAKVLFEPILL</sequence>
<dbReference type="GO" id="GO:0010333">
    <property type="term" value="F:terpene synthase activity"/>
    <property type="evidence" value="ECO:0007669"/>
    <property type="project" value="InterPro"/>
</dbReference>
<dbReference type="EMBL" id="OX459119">
    <property type="protein sequence ID" value="CAI9094688.1"/>
    <property type="molecule type" value="Genomic_DNA"/>
</dbReference>
<evidence type="ECO:0000313" key="3">
    <source>
        <dbReference type="Proteomes" id="UP001161247"/>
    </source>
</evidence>
<protein>
    <submittedName>
        <fullName evidence="2">OLC1v1030469C2</fullName>
    </submittedName>
</protein>
<dbReference type="InterPro" id="IPR008949">
    <property type="entry name" value="Isoprenoid_synthase_dom_sf"/>
</dbReference>
<dbReference type="Proteomes" id="UP001161247">
    <property type="component" value="Chromosome 2"/>
</dbReference>
<dbReference type="Gene3D" id="1.50.10.130">
    <property type="entry name" value="Terpene synthase, N-terminal domain"/>
    <property type="match status" value="1"/>
</dbReference>
<dbReference type="Gene3D" id="1.50.10.160">
    <property type="match status" value="1"/>
</dbReference>
<dbReference type="SUPFAM" id="SSF48576">
    <property type="entry name" value="Terpenoid synthases"/>
    <property type="match status" value="1"/>
</dbReference>
<dbReference type="GO" id="GO:0000287">
    <property type="term" value="F:magnesium ion binding"/>
    <property type="evidence" value="ECO:0007669"/>
    <property type="project" value="TreeGrafter"/>
</dbReference>